<evidence type="ECO:0008006" key="4">
    <source>
        <dbReference type="Google" id="ProtNLM"/>
    </source>
</evidence>
<organism evidence="2 3">
    <name type="scientific">Ilex paraguariensis</name>
    <name type="common">yerba mate</name>
    <dbReference type="NCBI Taxonomy" id="185542"/>
    <lineage>
        <taxon>Eukaryota</taxon>
        <taxon>Viridiplantae</taxon>
        <taxon>Streptophyta</taxon>
        <taxon>Embryophyta</taxon>
        <taxon>Tracheophyta</taxon>
        <taxon>Spermatophyta</taxon>
        <taxon>Magnoliopsida</taxon>
        <taxon>eudicotyledons</taxon>
        <taxon>Gunneridae</taxon>
        <taxon>Pentapetalae</taxon>
        <taxon>asterids</taxon>
        <taxon>campanulids</taxon>
        <taxon>Aquifoliales</taxon>
        <taxon>Aquifoliaceae</taxon>
        <taxon>Ilex</taxon>
    </lineage>
</organism>
<dbReference type="Proteomes" id="UP001642360">
    <property type="component" value="Unassembled WGS sequence"/>
</dbReference>
<accession>A0ABC8S6W1</accession>
<dbReference type="AlphaFoldDB" id="A0ABC8S6W1"/>
<sequence length="327" mass="35924">MASFFCSMKFLLLLLLVSAIPIAFIIHLETAKPTTHVYEYHSNGWLRECGKWDDLNSRFLVSFFEGGIGQVSLPSDYSPGTVLEEVPLVKDVDLAGNASLGFTIDRPRNRLVLAVSDVIGNRYSAVAAYDLTNWNRLFLTQLSGPGDDKSFADDAVVDAEGNSYITDIKGSKIWKVGANGEFLYVIRSPLFTPKEWYKSIVGVNGIVYHPNGYLLVLHTFSGDLFKIRIEKGDEIKVVNVVGGGSLRFGDGIELLSSTKLVVAGNPTKLVESSDDWKTATIVGKFQGPMHRLTTAATVKDGKVYLNHIIGLGYPRKKHAIVEADFTS</sequence>
<gene>
    <name evidence="2" type="ORF">ILEXP_LOCUS21127</name>
</gene>
<dbReference type="SUPFAM" id="SSF63829">
    <property type="entry name" value="Calcium-dependent phosphotriesterase"/>
    <property type="match status" value="1"/>
</dbReference>
<feature type="chain" id="PRO_5044850547" description="Calcium-dependent phosphotriesterase superfamily protein" evidence="1">
    <location>
        <begin position="20"/>
        <end position="327"/>
    </location>
</feature>
<keyword evidence="1" id="KW-0732">Signal</keyword>
<evidence type="ECO:0000313" key="2">
    <source>
        <dbReference type="EMBL" id="CAK9152899.1"/>
    </source>
</evidence>
<reference evidence="2 3" key="1">
    <citation type="submission" date="2024-02" db="EMBL/GenBank/DDBJ databases">
        <authorList>
            <person name="Vignale AGUSTIN F."/>
            <person name="Sosa J E."/>
            <person name="Modenutti C."/>
        </authorList>
    </citation>
    <scope>NUCLEOTIDE SEQUENCE [LARGE SCALE GENOMIC DNA]</scope>
</reference>
<comment type="caution">
    <text evidence="2">The sequence shown here is derived from an EMBL/GenBank/DDBJ whole genome shotgun (WGS) entry which is preliminary data.</text>
</comment>
<dbReference type="EMBL" id="CAUOFW020002303">
    <property type="protein sequence ID" value="CAK9152899.1"/>
    <property type="molecule type" value="Genomic_DNA"/>
</dbReference>
<dbReference type="Gene3D" id="2.120.10.30">
    <property type="entry name" value="TolB, C-terminal domain"/>
    <property type="match status" value="1"/>
</dbReference>
<name>A0ABC8S6W1_9AQUA</name>
<dbReference type="PANTHER" id="PTHR31460:SF0">
    <property type="entry name" value="CALCIUM-DEPENDENT PHOSPHOTRIESTERASE SUPERFAMILY PROTEIN-RELATED"/>
    <property type="match status" value="1"/>
</dbReference>
<feature type="signal peptide" evidence="1">
    <location>
        <begin position="1"/>
        <end position="19"/>
    </location>
</feature>
<protein>
    <recommendedName>
        <fullName evidence="4">Calcium-dependent phosphotriesterase superfamily protein</fullName>
    </recommendedName>
</protein>
<proteinExistence type="predicted"/>
<keyword evidence="3" id="KW-1185">Reference proteome</keyword>
<evidence type="ECO:0000313" key="3">
    <source>
        <dbReference type="Proteomes" id="UP001642360"/>
    </source>
</evidence>
<dbReference type="InterPro" id="IPR053224">
    <property type="entry name" value="Sensory_adhesion_molecule"/>
</dbReference>
<dbReference type="PANTHER" id="PTHR31460">
    <property type="match status" value="1"/>
</dbReference>
<dbReference type="InterPro" id="IPR011042">
    <property type="entry name" value="6-blade_b-propeller_TolB-like"/>
</dbReference>
<evidence type="ECO:0000256" key="1">
    <source>
        <dbReference type="SAM" id="SignalP"/>
    </source>
</evidence>